<feature type="non-terminal residue" evidence="2">
    <location>
        <position position="63"/>
    </location>
</feature>
<evidence type="ECO:0000313" key="3">
    <source>
        <dbReference type="Proteomes" id="UP001519460"/>
    </source>
</evidence>
<organism evidence="2 3">
    <name type="scientific">Batillaria attramentaria</name>
    <dbReference type="NCBI Taxonomy" id="370345"/>
    <lineage>
        <taxon>Eukaryota</taxon>
        <taxon>Metazoa</taxon>
        <taxon>Spiralia</taxon>
        <taxon>Lophotrochozoa</taxon>
        <taxon>Mollusca</taxon>
        <taxon>Gastropoda</taxon>
        <taxon>Caenogastropoda</taxon>
        <taxon>Sorbeoconcha</taxon>
        <taxon>Cerithioidea</taxon>
        <taxon>Batillariidae</taxon>
        <taxon>Batillaria</taxon>
    </lineage>
</organism>
<keyword evidence="3" id="KW-1185">Reference proteome</keyword>
<protein>
    <submittedName>
        <fullName evidence="2">Uncharacterized protein</fullName>
    </submittedName>
</protein>
<feature type="compositionally biased region" description="Basic residues" evidence="1">
    <location>
        <begin position="7"/>
        <end position="16"/>
    </location>
</feature>
<name>A0ABD0J2Z7_9CAEN</name>
<feature type="region of interest" description="Disordered" evidence="1">
    <location>
        <begin position="1"/>
        <end position="27"/>
    </location>
</feature>
<proteinExistence type="predicted"/>
<evidence type="ECO:0000313" key="2">
    <source>
        <dbReference type="EMBL" id="KAK7455316.1"/>
    </source>
</evidence>
<dbReference type="AlphaFoldDB" id="A0ABD0J2Z7"/>
<sequence length="63" mass="7087">TSPGQQQKKKAGKRGRISKEETEKRGKKREIFVLKSIPWLSSLTARSAALTVSASSRREFEPE</sequence>
<evidence type="ECO:0000256" key="1">
    <source>
        <dbReference type="SAM" id="MobiDB-lite"/>
    </source>
</evidence>
<reference evidence="2 3" key="1">
    <citation type="journal article" date="2023" name="Sci. Data">
        <title>Genome assembly of the Korean intertidal mud-creeper Batillaria attramentaria.</title>
        <authorList>
            <person name="Patra A.K."/>
            <person name="Ho P.T."/>
            <person name="Jun S."/>
            <person name="Lee S.J."/>
            <person name="Kim Y."/>
            <person name="Won Y.J."/>
        </authorList>
    </citation>
    <scope>NUCLEOTIDE SEQUENCE [LARGE SCALE GENOMIC DNA]</scope>
    <source>
        <strain evidence="2">Wonlab-2016</strain>
    </source>
</reference>
<comment type="caution">
    <text evidence="2">The sequence shown here is derived from an EMBL/GenBank/DDBJ whole genome shotgun (WGS) entry which is preliminary data.</text>
</comment>
<gene>
    <name evidence="2" type="ORF">BaRGS_00039510</name>
</gene>
<feature type="non-terminal residue" evidence="2">
    <location>
        <position position="1"/>
    </location>
</feature>
<accession>A0ABD0J2Z7</accession>
<dbReference type="EMBL" id="JACVVK020000695">
    <property type="protein sequence ID" value="KAK7455316.1"/>
    <property type="molecule type" value="Genomic_DNA"/>
</dbReference>
<dbReference type="Proteomes" id="UP001519460">
    <property type="component" value="Unassembled WGS sequence"/>
</dbReference>
<feature type="compositionally biased region" description="Basic and acidic residues" evidence="1">
    <location>
        <begin position="17"/>
        <end position="27"/>
    </location>
</feature>